<dbReference type="EMBL" id="JAVDDT010000008">
    <property type="protein sequence ID" value="MDQ2070641.1"/>
    <property type="molecule type" value="Genomic_DNA"/>
</dbReference>
<comment type="caution">
    <text evidence="2">The sequence shown here is derived from an EMBL/GenBank/DDBJ whole genome shotgun (WGS) entry which is preliminary data.</text>
</comment>
<reference evidence="2 3" key="1">
    <citation type="submission" date="2023-08" db="EMBL/GenBank/DDBJ databases">
        <title>Whole-genome sequencing of halo(alkali)philic microorganisms from hypersaline lakes.</title>
        <authorList>
            <person name="Sorokin D.Y."/>
            <person name="Abbas B."/>
            <person name="Merkel A.Y."/>
        </authorList>
    </citation>
    <scope>NUCLEOTIDE SEQUENCE [LARGE SCALE GENOMIC DNA]</scope>
    <source>
        <strain evidence="2 3">AB-CW4</strain>
    </source>
</reference>
<gene>
    <name evidence="2" type="ORF">RBH19_12240</name>
</gene>
<organism evidence="2 3">
    <name type="scientific">Natronospira bacteriovora</name>
    <dbReference type="NCBI Taxonomy" id="3069753"/>
    <lineage>
        <taxon>Bacteria</taxon>
        <taxon>Pseudomonadati</taxon>
        <taxon>Pseudomonadota</taxon>
        <taxon>Gammaproteobacteria</taxon>
        <taxon>Natronospirales</taxon>
        <taxon>Natronospiraceae</taxon>
        <taxon>Natronospira</taxon>
    </lineage>
</organism>
<proteinExistence type="predicted"/>
<evidence type="ECO:0000313" key="3">
    <source>
        <dbReference type="Proteomes" id="UP001239019"/>
    </source>
</evidence>
<dbReference type="Proteomes" id="UP001239019">
    <property type="component" value="Unassembled WGS sequence"/>
</dbReference>
<keyword evidence="3" id="KW-1185">Reference proteome</keyword>
<dbReference type="RefSeq" id="WP_306729136.1">
    <property type="nucleotide sequence ID" value="NZ_JAVDDT010000008.1"/>
</dbReference>
<protein>
    <submittedName>
        <fullName evidence="2">Uncharacterized protein</fullName>
    </submittedName>
</protein>
<sequence>MTISLSLATTVLLLSPGLTTGPFEANERLFADSGGMAAAQFQSRQGNQRQMPNQRQQPNQRQPQSRSGGLSFRYDQVTIWGGTEDLDEDGPEGDSLRLDVSLSTGPASYFYLNWQEGEYEALGERTTREVGFGFQEHYADRTSFFITAGYLQDRWSGDDEAWADGNMLRGRYGMRARPTDRIELDGAIVYTRGTGSTDMDSRWSMDIGLSLYFTDHIALRFSSLDIDGLQPTQLMGLRLEWGE</sequence>
<evidence type="ECO:0000313" key="2">
    <source>
        <dbReference type="EMBL" id="MDQ2070641.1"/>
    </source>
</evidence>
<accession>A0ABU0W9G4</accession>
<name>A0ABU0W9G4_9GAMM</name>
<feature type="compositionally biased region" description="Low complexity" evidence="1">
    <location>
        <begin position="44"/>
        <end position="64"/>
    </location>
</feature>
<evidence type="ECO:0000256" key="1">
    <source>
        <dbReference type="SAM" id="MobiDB-lite"/>
    </source>
</evidence>
<feature type="region of interest" description="Disordered" evidence="1">
    <location>
        <begin position="40"/>
        <end position="69"/>
    </location>
</feature>